<feature type="region of interest" description="Disordered" evidence="1">
    <location>
        <begin position="169"/>
        <end position="304"/>
    </location>
</feature>
<comment type="caution">
    <text evidence="2">The sequence shown here is derived from an EMBL/GenBank/DDBJ whole genome shotgun (WGS) entry which is preliminary data.</text>
</comment>
<keyword evidence="3" id="KW-1185">Reference proteome</keyword>
<dbReference type="AlphaFoldDB" id="A0AAD7AGP9"/>
<evidence type="ECO:0000313" key="2">
    <source>
        <dbReference type="EMBL" id="KAJ7358159.1"/>
    </source>
</evidence>
<feature type="compositionally biased region" description="Basic and acidic residues" evidence="1">
    <location>
        <begin position="430"/>
        <end position="440"/>
    </location>
</feature>
<name>A0AAD7AGP9_9AGAR</name>
<evidence type="ECO:0000256" key="1">
    <source>
        <dbReference type="SAM" id="MobiDB-lite"/>
    </source>
</evidence>
<dbReference type="EMBL" id="JARIHO010000007">
    <property type="protein sequence ID" value="KAJ7358159.1"/>
    <property type="molecule type" value="Genomic_DNA"/>
</dbReference>
<gene>
    <name evidence="2" type="ORF">DFH08DRAFT_847981</name>
</gene>
<reference evidence="2" key="1">
    <citation type="submission" date="2023-03" db="EMBL/GenBank/DDBJ databases">
        <title>Massive genome expansion in bonnet fungi (Mycena s.s.) driven by repeated elements and novel gene families across ecological guilds.</title>
        <authorList>
            <consortium name="Lawrence Berkeley National Laboratory"/>
            <person name="Harder C.B."/>
            <person name="Miyauchi S."/>
            <person name="Viragh M."/>
            <person name="Kuo A."/>
            <person name="Thoen E."/>
            <person name="Andreopoulos B."/>
            <person name="Lu D."/>
            <person name="Skrede I."/>
            <person name="Drula E."/>
            <person name="Henrissat B."/>
            <person name="Morin E."/>
            <person name="Kohler A."/>
            <person name="Barry K."/>
            <person name="LaButti K."/>
            <person name="Morin E."/>
            <person name="Salamov A."/>
            <person name="Lipzen A."/>
            <person name="Mereny Z."/>
            <person name="Hegedus B."/>
            <person name="Baldrian P."/>
            <person name="Stursova M."/>
            <person name="Weitz H."/>
            <person name="Taylor A."/>
            <person name="Grigoriev I.V."/>
            <person name="Nagy L.G."/>
            <person name="Martin F."/>
            <person name="Kauserud H."/>
        </authorList>
    </citation>
    <scope>NUCLEOTIDE SEQUENCE</scope>
    <source>
        <strain evidence="2">CBHHK002</strain>
    </source>
</reference>
<feature type="compositionally biased region" description="Polar residues" evidence="1">
    <location>
        <begin position="250"/>
        <end position="269"/>
    </location>
</feature>
<evidence type="ECO:0000313" key="3">
    <source>
        <dbReference type="Proteomes" id="UP001218218"/>
    </source>
</evidence>
<dbReference type="Proteomes" id="UP001218218">
    <property type="component" value="Unassembled WGS sequence"/>
</dbReference>
<feature type="compositionally biased region" description="Gly residues" evidence="1">
    <location>
        <begin position="453"/>
        <end position="464"/>
    </location>
</feature>
<sequence length="512" mass="54600">MPKRIPTPEPGDDEPKYYTVVQPYPLNANWELPHDYITCGRWIAGCIGPEPFFAIFYKPSARGQIILEINRDYPHPERLLGEHRWSEFLRKPNEEEVGRVSQIFYCVYSTGRQAQKDGWKRIYVADSWFKNWAPMNPVIMHPYPATAWCPLPAEDRTNKPMCRPLPVSVKPPPVPKTGPGAPPPVVPGSATWVSQKGAPPTNTPAALRGAWATKQVPGAAPGQGQGKGKGKKGKGKTIPANSAAPWHTATAPTSSNTISLANTKNTTSTPAFPPGLSALPPLAPPGLTRGAGGSASTASSASTEPDAYLPVASLTAISLSPSMEANLYGTTQDASPDPSAYVAEWEKMPVVDEDVLSVWPSEYKPSDLGGGGNEWGEWKPDEGKGLWGAEDEDNSAVNKKPVDAILCTVHGIICKKGICREYARILREKDRAEKAEKDRAASGGGKDGRKKAGGGGGAKNGNNGGINKNGWNEKGANPWGDEDSGSATGSEGRSGGRSPATPKNDGWATVRR</sequence>
<feature type="compositionally biased region" description="Low complexity" evidence="1">
    <location>
        <begin position="465"/>
        <end position="475"/>
    </location>
</feature>
<feature type="region of interest" description="Disordered" evidence="1">
    <location>
        <begin position="366"/>
        <end position="394"/>
    </location>
</feature>
<accession>A0AAD7AGP9</accession>
<feature type="compositionally biased region" description="Pro residues" evidence="1">
    <location>
        <begin position="169"/>
        <end position="186"/>
    </location>
</feature>
<feature type="region of interest" description="Disordered" evidence="1">
    <location>
        <begin position="430"/>
        <end position="512"/>
    </location>
</feature>
<protein>
    <submittedName>
        <fullName evidence="2">Uncharacterized protein</fullName>
    </submittedName>
</protein>
<organism evidence="2 3">
    <name type="scientific">Mycena albidolilacea</name>
    <dbReference type="NCBI Taxonomy" id="1033008"/>
    <lineage>
        <taxon>Eukaryota</taxon>
        <taxon>Fungi</taxon>
        <taxon>Dikarya</taxon>
        <taxon>Basidiomycota</taxon>
        <taxon>Agaricomycotina</taxon>
        <taxon>Agaricomycetes</taxon>
        <taxon>Agaricomycetidae</taxon>
        <taxon>Agaricales</taxon>
        <taxon>Marasmiineae</taxon>
        <taxon>Mycenaceae</taxon>
        <taxon>Mycena</taxon>
    </lineage>
</organism>
<proteinExistence type="predicted"/>
<feature type="compositionally biased region" description="Low complexity" evidence="1">
    <location>
        <begin position="274"/>
        <end position="303"/>
    </location>
</feature>